<reference evidence="2 3" key="1">
    <citation type="submission" date="2024-06" db="EMBL/GenBank/DDBJ databases">
        <title>Complete genome of Phlyctema vagabunda strain 19-DSS-EL-015.</title>
        <authorList>
            <person name="Fiorenzani C."/>
        </authorList>
    </citation>
    <scope>NUCLEOTIDE SEQUENCE [LARGE SCALE GENOMIC DNA]</scope>
    <source>
        <strain evidence="2 3">19-DSS-EL-015</strain>
    </source>
</reference>
<evidence type="ECO:0000256" key="1">
    <source>
        <dbReference type="SAM" id="SignalP"/>
    </source>
</evidence>
<feature type="chain" id="PRO_5046460920" description="Secreted protein" evidence="1">
    <location>
        <begin position="18"/>
        <end position="203"/>
    </location>
</feature>
<evidence type="ECO:0008006" key="4">
    <source>
        <dbReference type="Google" id="ProtNLM"/>
    </source>
</evidence>
<dbReference type="PANTHER" id="PTHR39602:SF2">
    <property type="entry name" value="ACW-9"/>
    <property type="match status" value="1"/>
</dbReference>
<keyword evidence="3" id="KW-1185">Reference proteome</keyword>
<organism evidence="2 3">
    <name type="scientific">Phlyctema vagabunda</name>
    <dbReference type="NCBI Taxonomy" id="108571"/>
    <lineage>
        <taxon>Eukaryota</taxon>
        <taxon>Fungi</taxon>
        <taxon>Dikarya</taxon>
        <taxon>Ascomycota</taxon>
        <taxon>Pezizomycotina</taxon>
        <taxon>Leotiomycetes</taxon>
        <taxon>Helotiales</taxon>
        <taxon>Dermateaceae</taxon>
        <taxon>Phlyctema</taxon>
    </lineage>
</organism>
<comment type="caution">
    <text evidence="2">The sequence shown here is derived from an EMBL/GenBank/DDBJ whole genome shotgun (WGS) entry which is preliminary data.</text>
</comment>
<dbReference type="EMBL" id="JBFCZG010000003">
    <property type="protein sequence ID" value="KAL3424182.1"/>
    <property type="molecule type" value="Genomic_DNA"/>
</dbReference>
<gene>
    <name evidence="2" type="ORF">PVAG01_03463</name>
</gene>
<proteinExistence type="predicted"/>
<accession>A0ABR4PLG7</accession>
<keyword evidence="1" id="KW-0732">Signal</keyword>
<name>A0ABR4PLG7_9HELO</name>
<sequence>MFSSMLIPVLALSAVLAAPVETLPRDIVCNNDIPGGLGCNPAHSGSCPPEYFADIEAYAAAYAAQCLTRKSSQAGVADDTPTGASWTVLNLIRTCSADNTGCDYTLGVDTNDGGGDNCSVVRTGVANAATESWYDVPCKAESRFRLSWGYAADGTPPFAVITVVNSETRETAFFGVSNVVGQNNGTYGSGHWGNIGPEPVYIY</sequence>
<dbReference type="PANTHER" id="PTHR39602">
    <property type="entry name" value="ACW-9"/>
    <property type="match status" value="1"/>
</dbReference>
<evidence type="ECO:0000313" key="3">
    <source>
        <dbReference type="Proteomes" id="UP001629113"/>
    </source>
</evidence>
<dbReference type="Proteomes" id="UP001629113">
    <property type="component" value="Unassembled WGS sequence"/>
</dbReference>
<feature type="signal peptide" evidence="1">
    <location>
        <begin position="1"/>
        <end position="17"/>
    </location>
</feature>
<protein>
    <recommendedName>
        <fullName evidence="4">Secreted protein</fullName>
    </recommendedName>
</protein>
<evidence type="ECO:0000313" key="2">
    <source>
        <dbReference type="EMBL" id="KAL3424182.1"/>
    </source>
</evidence>